<dbReference type="NCBIfam" id="NF038353">
    <property type="entry name" value="FxLYD_dom"/>
    <property type="match status" value="1"/>
</dbReference>
<dbReference type="Proteomes" id="UP001500962">
    <property type="component" value="Unassembled WGS sequence"/>
</dbReference>
<proteinExistence type="predicted"/>
<dbReference type="RefSeq" id="WP_244702133.1">
    <property type="nucleotide sequence ID" value="NZ_BAAADN010000018.1"/>
</dbReference>
<evidence type="ECO:0000313" key="4">
    <source>
        <dbReference type="Proteomes" id="UP001500962"/>
    </source>
</evidence>
<dbReference type="EMBL" id="CP095005">
    <property type="protein sequence ID" value="UOO95013.1"/>
    <property type="molecule type" value="Genomic_DNA"/>
</dbReference>
<evidence type="ECO:0000313" key="2">
    <source>
        <dbReference type="EMBL" id="UOO95013.1"/>
    </source>
</evidence>
<accession>A0AAV3SDC6</accession>
<keyword evidence="3" id="KW-1185">Reference proteome</keyword>
<reference evidence="1" key="1">
    <citation type="journal article" date="2014" name="Int. J. Syst. Evol. Microbiol.">
        <title>Complete genome sequence of Corynebacterium casei LMG S-19264T (=DSM 44701T), isolated from a smear-ripened cheese.</title>
        <authorList>
            <consortium name="US DOE Joint Genome Institute (JGI-PGF)"/>
            <person name="Walter F."/>
            <person name="Albersmeier A."/>
            <person name="Kalinowski J."/>
            <person name="Ruckert C."/>
        </authorList>
    </citation>
    <scope>NUCLEOTIDE SEQUENCE</scope>
    <source>
        <strain evidence="1">JCM 12289</strain>
    </source>
</reference>
<dbReference type="AlphaFoldDB" id="A0AAV3SDC6"/>
<sequence>MNRREFVAVGAGGGALLVAGLGTVLGDGRLDDGPAYGTVATPPSSGTITLDNGLEASLYADGAVALFGASLTVDIEGGTAIAGRLRNVSGRLLDEVRLRVQFLDEGDAVLAQGWVAEQNLSAGADWEFVVSYPGDDPDRIAAATINEIDAY</sequence>
<reference evidence="1" key="3">
    <citation type="submission" date="2023-12" db="EMBL/GenBank/DDBJ databases">
        <authorList>
            <person name="Sun Q."/>
            <person name="Inoue M."/>
        </authorList>
    </citation>
    <scope>NUCLEOTIDE SEQUENCE</scope>
    <source>
        <strain evidence="1">JCM 12289</strain>
    </source>
</reference>
<name>A0AAV3SDC6_HALDO</name>
<gene>
    <name evidence="1" type="ORF">GCM10008985_09860</name>
    <name evidence="2" type="ORF">MUK72_13720</name>
</gene>
<dbReference type="GeneID" id="71762926"/>
<organism evidence="1 4">
    <name type="scientific">Halococcus dombrowskii</name>
    <dbReference type="NCBI Taxonomy" id="179637"/>
    <lineage>
        <taxon>Archaea</taxon>
        <taxon>Methanobacteriati</taxon>
        <taxon>Methanobacteriota</taxon>
        <taxon>Stenosarchaea group</taxon>
        <taxon>Halobacteria</taxon>
        <taxon>Halobacteriales</taxon>
        <taxon>Halococcaceae</taxon>
        <taxon>Halococcus</taxon>
    </lineage>
</organism>
<evidence type="ECO:0000313" key="3">
    <source>
        <dbReference type="Proteomes" id="UP000830542"/>
    </source>
</evidence>
<dbReference type="KEGG" id="hdo:MUK72_13720"/>
<dbReference type="EMBL" id="BAAADN010000018">
    <property type="protein sequence ID" value="GAA0455971.1"/>
    <property type="molecule type" value="Genomic_DNA"/>
</dbReference>
<dbReference type="Proteomes" id="UP000830542">
    <property type="component" value="Chromosome"/>
</dbReference>
<dbReference type="InterPro" id="IPR047676">
    <property type="entry name" value="FxLYD_dom"/>
</dbReference>
<reference evidence="2" key="2">
    <citation type="submission" date="2022-04" db="EMBL/GenBank/DDBJ databases">
        <title>Sequencing and genomic assembly of Halococcus dombrowskii.</title>
        <authorList>
            <person name="Lim S.W."/>
            <person name="MacLea K.S."/>
        </authorList>
    </citation>
    <scope>NUCLEOTIDE SEQUENCE</scope>
    <source>
        <strain evidence="2">H4</strain>
    </source>
</reference>
<evidence type="ECO:0000313" key="1">
    <source>
        <dbReference type="EMBL" id="GAA0455971.1"/>
    </source>
</evidence>
<protein>
    <submittedName>
        <fullName evidence="2">FxLYD domain-containing protein</fullName>
    </submittedName>
</protein>